<name>A0A9D4US91_ADICA</name>
<keyword evidence="10" id="KW-1185">Reference proteome</keyword>
<evidence type="ECO:0000256" key="5">
    <source>
        <dbReference type="ARBA" id="ARBA00023242"/>
    </source>
</evidence>
<dbReference type="Pfam" id="PF12498">
    <property type="entry name" value="bZIP_C"/>
    <property type="match status" value="1"/>
</dbReference>
<evidence type="ECO:0000313" key="9">
    <source>
        <dbReference type="EMBL" id="KAI5073071.1"/>
    </source>
</evidence>
<keyword evidence="6" id="KW-0175">Coiled coil</keyword>
<feature type="region of interest" description="Disordered" evidence="7">
    <location>
        <begin position="77"/>
        <end position="103"/>
    </location>
</feature>
<keyword evidence="2" id="KW-0805">Transcription regulation</keyword>
<dbReference type="PROSITE" id="PS00036">
    <property type="entry name" value="BZIP_BASIC"/>
    <property type="match status" value="1"/>
</dbReference>
<dbReference type="GO" id="GO:0003700">
    <property type="term" value="F:DNA-binding transcription factor activity"/>
    <property type="evidence" value="ECO:0007669"/>
    <property type="project" value="InterPro"/>
</dbReference>
<dbReference type="PANTHER" id="PTHR46408:SF10">
    <property type="entry name" value="BASIC LEUCINE ZIPPER 63"/>
    <property type="match status" value="1"/>
</dbReference>
<dbReference type="GO" id="GO:0003677">
    <property type="term" value="F:DNA binding"/>
    <property type="evidence" value="ECO:0007669"/>
    <property type="project" value="UniProtKB-KW"/>
</dbReference>
<evidence type="ECO:0000256" key="6">
    <source>
        <dbReference type="SAM" id="Coils"/>
    </source>
</evidence>
<evidence type="ECO:0000259" key="8">
    <source>
        <dbReference type="PROSITE" id="PS50217"/>
    </source>
</evidence>
<dbReference type="PANTHER" id="PTHR46408">
    <property type="entry name" value="BASIC LEUCINE ZIPPER 63"/>
    <property type="match status" value="1"/>
</dbReference>
<dbReference type="Proteomes" id="UP000886520">
    <property type="component" value="Chromosome 11"/>
</dbReference>
<evidence type="ECO:0000256" key="3">
    <source>
        <dbReference type="ARBA" id="ARBA00023125"/>
    </source>
</evidence>
<proteinExistence type="predicted"/>
<feature type="region of interest" description="Disordered" evidence="7">
    <location>
        <begin position="1"/>
        <end position="59"/>
    </location>
</feature>
<evidence type="ECO:0000256" key="7">
    <source>
        <dbReference type="SAM" id="MobiDB-lite"/>
    </source>
</evidence>
<feature type="coiled-coil region" evidence="6">
    <location>
        <begin position="157"/>
        <end position="184"/>
    </location>
</feature>
<sequence length="264" mass="28561">MVSAETPACSAVGVLQTQQRSTSSRDHGNASAVTKVQSECGEATQHGDRLVSGPLGIPALPPKPKGTFLVSARINTSGSSADQSDEDEADIESGATDQSAAPDNIKRMRRMLSNRESARRSRRRKQAHLSDLEMQVAQMRVENSSLFKQLTEITQKLNNALVDNRVLKSDVEALRAKVKMAEELLARSATPTVRTVIKNEATFLPSLHPGGDEQQEQHVGGKMGRTPSMQRVASLEHLQKKIRGGVSPLSWSTSWDAEGPSVGD</sequence>
<feature type="domain" description="BZIP" evidence="8">
    <location>
        <begin position="104"/>
        <end position="158"/>
    </location>
</feature>
<dbReference type="InterPro" id="IPR046347">
    <property type="entry name" value="bZIP_sf"/>
</dbReference>
<keyword evidence="3" id="KW-0238">DNA-binding</keyword>
<accession>A0A9D4US91</accession>
<evidence type="ECO:0000313" key="10">
    <source>
        <dbReference type="Proteomes" id="UP000886520"/>
    </source>
</evidence>
<evidence type="ECO:0000256" key="2">
    <source>
        <dbReference type="ARBA" id="ARBA00023015"/>
    </source>
</evidence>
<dbReference type="FunFam" id="1.20.5.170:FF:000020">
    <property type="entry name" value="BZIP transcription factor"/>
    <property type="match status" value="1"/>
</dbReference>
<dbReference type="PROSITE" id="PS50217">
    <property type="entry name" value="BZIP"/>
    <property type="match status" value="1"/>
</dbReference>
<organism evidence="9 10">
    <name type="scientific">Adiantum capillus-veneris</name>
    <name type="common">Maidenhair fern</name>
    <dbReference type="NCBI Taxonomy" id="13818"/>
    <lineage>
        <taxon>Eukaryota</taxon>
        <taxon>Viridiplantae</taxon>
        <taxon>Streptophyta</taxon>
        <taxon>Embryophyta</taxon>
        <taxon>Tracheophyta</taxon>
        <taxon>Polypodiopsida</taxon>
        <taxon>Polypodiidae</taxon>
        <taxon>Polypodiales</taxon>
        <taxon>Pteridineae</taxon>
        <taxon>Pteridaceae</taxon>
        <taxon>Vittarioideae</taxon>
        <taxon>Adiantum</taxon>
    </lineage>
</organism>
<evidence type="ECO:0000256" key="1">
    <source>
        <dbReference type="ARBA" id="ARBA00004123"/>
    </source>
</evidence>
<dbReference type="Gene3D" id="1.20.5.170">
    <property type="match status" value="1"/>
</dbReference>
<keyword evidence="5" id="KW-0539">Nucleus</keyword>
<dbReference type="GO" id="GO:0005634">
    <property type="term" value="C:nucleus"/>
    <property type="evidence" value="ECO:0007669"/>
    <property type="project" value="UniProtKB-SubCell"/>
</dbReference>
<dbReference type="Pfam" id="PF00170">
    <property type="entry name" value="bZIP_1"/>
    <property type="match status" value="1"/>
</dbReference>
<protein>
    <recommendedName>
        <fullName evidence="8">BZIP domain-containing protein</fullName>
    </recommendedName>
</protein>
<dbReference type="SMART" id="SM00338">
    <property type="entry name" value="BRLZ"/>
    <property type="match status" value="1"/>
</dbReference>
<dbReference type="EMBL" id="JABFUD020000011">
    <property type="protein sequence ID" value="KAI5073071.1"/>
    <property type="molecule type" value="Genomic_DNA"/>
</dbReference>
<comment type="subcellular location">
    <subcellularLocation>
        <location evidence="1">Nucleus</location>
    </subcellularLocation>
</comment>
<keyword evidence="4" id="KW-0804">Transcription</keyword>
<dbReference type="InterPro" id="IPR020983">
    <property type="entry name" value="Basic_leucine-zipper_C"/>
</dbReference>
<comment type="caution">
    <text evidence="9">The sequence shown here is derived from an EMBL/GenBank/DDBJ whole genome shotgun (WGS) entry which is preliminary data.</text>
</comment>
<evidence type="ECO:0000256" key="4">
    <source>
        <dbReference type="ARBA" id="ARBA00023163"/>
    </source>
</evidence>
<gene>
    <name evidence="9" type="ORF">GOP47_0011084</name>
</gene>
<dbReference type="AlphaFoldDB" id="A0A9D4US91"/>
<dbReference type="InterPro" id="IPR004827">
    <property type="entry name" value="bZIP"/>
</dbReference>
<dbReference type="SUPFAM" id="SSF57959">
    <property type="entry name" value="Leucine zipper domain"/>
    <property type="match status" value="1"/>
</dbReference>
<feature type="region of interest" description="Disordered" evidence="7">
    <location>
        <begin position="206"/>
        <end position="229"/>
    </location>
</feature>
<reference evidence="9" key="1">
    <citation type="submission" date="2021-01" db="EMBL/GenBank/DDBJ databases">
        <title>Adiantum capillus-veneris genome.</title>
        <authorList>
            <person name="Fang Y."/>
            <person name="Liao Q."/>
        </authorList>
    </citation>
    <scope>NUCLEOTIDE SEQUENCE</scope>
    <source>
        <strain evidence="9">H3</strain>
        <tissue evidence="9">Leaf</tissue>
    </source>
</reference>